<reference evidence="3" key="1">
    <citation type="submission" date="2018-06" db="EMBL/GenBank/DDBJ databases">
        <authorList>
            <person name="Zhirakovskaya E."/>
        </authorList>
    </citation>
    <scope>NUCLEOTIDE SEQUENCE</scope>
</reference>
<keyword evidence="1" id="KW-0812">Transmembrane</keyword>
<dbReference type="PROSITE" id="PS51123">
    <property type="entry name" value="OMPA_2"/>
    <property type="match status" value="1"/>
</dbReference>
<feature type="domain" description="OmpA-like" evidence="2">
    <location>
        <begin position="227"/>
        <end position="355"/>
    </location>
</feature>
<name>A0A3B0YAX6_9ZZZZ</name>
<keyword evidence="1" id="KW-0472">Membrane</keyword>
<evidence type="ECO:0000256" key="1">
    <source>
        <dbReference type="SAM" id="Phobius"/>
    </source>
</evidence>
<organism evidence="3">
    <name type="scientific">hydrothermal vent metagenome</name>
    <dbReference type="NCBI Taxonomy" id="652676"/>
    <lineage>
        <taxon>unclassified sequences</taxon>
        <taxon>metagenomes</taxon>
        <taxon>ecological metagenomes</taxon>
    </lineage>
</organism>
<evidence type="ECO:0000259" key="2">
    <source>
        <dbReference type="PROSITE" id="PS51123"/>
    </source>
</evidence>
<accession>A0A3B0YAX6</accession>
<proteinExistence type="predicted"/>
<feature type="transmembrane region" description="Helical" evidence="1">
    <location>
        <begin position="124"/>
        <end position="144"/>
    </location>
</feature>
<dbReference type="Gene3D" id="3.30.1330.60">
    <property type="entry name" value="OmpA-like domain"/>
    <property type="match status" value="1"/>
</dbReference>
<protein>
    <recommendedName>
        <fullName evidence="2">OmpA-like domain-containing protein</fullName>
    </recommendedName>
</protein>
<sequence length="363" mass="39905">MGQEKPENTDNVGSPAKVEDACAALVSLQSKIELSLAADYARAGKYSEAEAVLYSMERDTKESAIYCDLLARIFSQQGEFLEAVKWWDRGQKASVNSVSHRNALEKIASFHRNGSRYFFFNTKFLSVIVAVLLMVYLIGLSSWINEANNLLADLSLRVTKEHKGAALAEVSKSNFQELVQERAKNINDKLESIIQHNAVSQMKLQQLEKKVNNTDDPPGVKVNIPGVMVITSNGSSRLLFEEGTFIKGVELTKKAQNILILIGELLEPYAHEITVSVVGYANNLPMPKGHRYGDNIGLGLARATTVVNFLRLEGGLPFSILSGRSSGEFNTPFPGGIQESNSKNRTVVLEIERQNKNGSTGAK</sequence>
<keyword evidence="1" id="KW-1133">Transmembrane helix</keyword>
<evidence type="ECO:0000313" key="3">
    <source>
        <dbReference type="EMBL" id="VAW65814.1"/>
    </source>
</evidence>
<dbReference type="InterPro" id="IPR006665">
    <property type="entry name" value="OmpA-like"/>
</dbReference>
<dbReference type="AlphaFoldDB" id="A0A3B0YAX6"/>
<dbReference type="InterPro" id="IPR036737">
    <property type="entry name" value="OmpA-like_sf"/>
</dbReference>
<dbReference type="EMBL" id="UOFI01000069">
    <property type="protein sequence ID" value="VAW65814.1"/>
    <property type="molecule type" value="Genomic_DNA"/>
</dbReference>
<dbReference type="SUPFAM" id="SSF103088">
    <property type="entry name" value="OmpA-like"/>
    <property type="match status" value="1"/>
</dbReference>
<gene>
    <name evidence="3" type="ORF">MNBD_GAMMA09-3306</name>
</gene>